<comment type="caution">
    <text evidence="2">The sequence shown here is derived from an EMBL/GenBank/DDBJ whole genome shotgun (WGS) entry which is preliminary data.</text>
</comment>
<name>A0AAD7NXD9_9AGAR</name>
<keyword evidence="1" id="KW-0812">Transmembrane</keyword>
<keyword evidence="3" id="KW-1185">Reference proteome</keyword>
<evidence type="ECO:0000313" key="3">
    <source>
        <dbReference type="Proteomes" id="UP001215280"/>
    </source>
</evidence>
<evidence type="ECO:0000256" key="1">
    <source>
        <dbReference type="SAM" id="Phobius"/>
    </source>
</evidence>
<dbReference type="AlphaFoldDB" id="A0AAD7NXD9"/>
<evidence type="ECO:0000313" key="2">
    <source>
        <dbReference type="EMBL" id="KAJ7778835.1"/>
    </source>
</evidence>
<proteinExistence type="predicted"/>
<keyword evidence="1" id="KW-0472">Membrane</keyword>
<dbReference type="EMBL" id="JARJLG010000008">
    <property type="protein sequence ID" value="KAJ7778835.1"/>
    <property type="molecule type" value="Genomic_DNA"/>
</dbReference>
<protein>
    <submittedName>
        <fullName evidence="2">Uncharacterized protein</fullName>
    </submittedName>
</protein>
<accession>A0AAD7NXD9</accession>
<reference evidence="2" key="1">
    <citation type="submission" date="2023-03" db="EMBL/GenBank/DDBJ databases">
        <title>Massive genome expansion in bonnet fungi (Mycena s.s.) driven by repeated elements and novel gene families across ecological guilds.</title>
        <authorList>
            <consortium name="Lawrence Berkeley National Laboratory"/>
            <person name="Harder C.B."/>
            <person name="Miyauchi S."/>
            <person name="Viragh M."/>
            <person name="Kuo A."/>
            <person name="Thoen E."/>
            <person name="Andreopoulos B."/>
            <person name="Lu D."/>
            <person name="Skrede I."/>
            <person name="Drula E."/>
            <person name="Henrissat B."/>
            <person name="Morin E."/>
            <person name="Kohler A."/>
            <person name="Barry K."/>
            <person name="LaButti K."/>
            <person name="Morin E."/>
            <person name="Salamov A."/>
            <person name="Lipzen A."/>
            <person name="Mereny Z."/>
            <person name="Hegedus B."/>
            <person name="Baldrian P."/>
            <person name="Stursova M."/>
            <person name="Weitz H."/>
            <person name="Taylor A."/>
            <person name="Grigoriev I.V."/>
            <person name="Nagy L.G."/>
            <person name="Martin F."/>
            <person name="Kauserud H."/>
        </authorList>
    </citation>
    <scope>NUCLEOTIDE SEQUENCE</scope>
    <source>
        <strain evidence="2">CBHHK188m</strain>
    </source>
</reference>
<feature type="transmembrane region" description="Helical" evidence="1">
    <location>
        <begin position="79"/>
        <end position="97"/>
    </location>
</feature>
<keyword evidence="1" id="KW-1133">Transmembrane helix</keyword>
<gene>
    <name evidence="2" type="ORF">DFH07DRAFT_950846</name>
</gene>
<organism evidence="2 3">
    <name type="scientific">Mycena maculata</name>
    <dbReference type="NCBI Taxonomy" id="230809"/>
    <lineage>
        <taxon>Eukaryota</taxon>
        <taxon>Fungi</taxon>
        <taxon>Dikarya</taxon>
        <taxon>Basidiomycota</taxon>
        <taxon>Agaricomycotina</taxon>
        <taxon>Agaricomycetes</taxon>
        <taxon>Agaricomycetidae</taxon>
        <taxon>Agaricales</taxon>
        <taxon>Marasmiineae</taxon>
        <taxon>Mycenaceae</taxon>
        <taxon>Mycena</taxon>
    </lineage>
</organism>
<sequence length="148" mass="16077">MSFGHDRKNNPSISYWRVLRCRSLEWAAAKLSLIYSNGCRVPILSRGAASSRASQTPSPPASYRYRITPAGYKPTYTDYATYVVAMSSLIPLVAMLLDGGGIIGRLAAKQAVGDDLSGLGPSNDVFDIGDRLWDGKGPTTYWNDTLTP</sequence>
<dbReference type="Proteomes" id="UP001215280">
    <property type="component" value="Unassembled WGS sequence"/>
</dbReference>